<dbReference type="WBParaSite" id="GPUH_0000319001-mRNA-1">
    <property type="protein sequence ID" value="GPUH_0000319001-mRNA-1"/>
    <property type="gene ID" value="GPUH_0000319001"/>
</dbReference>
<sequence>LDQTGISLLRSVTLNCWFVSQAFGAMLAPLITDSCGRKMAYVIASSIMTLAAVIQYLGTVTLYPELLIAGRALCALCSPLSDAALILYLQECSPLEMRGAFSFLGEIGYGSMCVLGMILGLKNVFGDSLTRLLGFSAIPQLFGVFFLLLIPETPKYLMITQNDRKGALKSLEFFQGQRKENEAVLDEYLCEAREEGEIKKGSLKEIFTTWHLRNAAYLSCMILTLTLPFYPILQSSTYFLLKLEIPR</sequence>
<protein>
    <submittedName>
        <fullName evidence="7">MFS domain-containing protein</fullName>
    </submittedName>
</protein>
<feature type="transmembrane region" description="Helical" evidence="5">
    <location>
        <begin position="132"/>
        <end position="150"/>
    </location>
</feature>
<keyword evidence="2 5" id="KW-0812">Transmembrane</keyword>
<dbReference type="PANTHER" id="PTHR23503">
    <property type="entry name" value="SOLUTE CARRIER FAMILY 2"/>
    <property type="match status" value="1"/>
</dbReference>
<feature type="transmembrane region" description="Helical" evidence="5">
    <location>
        <begin position="69"/>
        <end position="89"/>
    </location>
</feature>
<dbReference type="PANTHER" id="PTHR23503:SF46">
    <property type="entry name" value="MAJOR FACILITATOR SUPERFAMILY (MFS) PROFILE DOMAIN-CONTAINING PROTEIN"/>
    <property type="match status" value="1"/>
</dbReference>
<dbReference type="Pfam" id="PF00083">
    <property type="entry name" value="Sugar_tr"/>
    <property type="match status" value="1"/>
</dbReference>
<dbReference type="InterPro" id="IPR045263">
    <property type="entry name" value="GLUT"/>
</dbReference>
<evidence type="ECO:0000256" key="5">
    <source>
        <dbReference type="SAM" id="Phobius"/>
    </source>
</evidence>
<feature type="transmembrane region" description="Helical" evidence="5">
    <location>
        <begin position="101"/>
        <end position="120"/>
    </location>
</feature>
<evidence type="ECO:0000256" key="4">
    <source>
        <dbReference type="ARBA" id="ARBA00023136"/>
    </source>
</evidence>
<name>A0A183D394_9BILA</name>
<evidence type="ECO:0000256" key="2">
    <source>
        <dbReference type="ARBA" id="ARBA00022692"/>
    </source>
</evidence>
<dbReference type="SUPFAM" id="SSF103473">
    <property type="entry name" value="MFS general substrate transporter"/>
    <property type="match status" value="1"/>
</dbReference>
<evidence type="ECO:0000313" key="7">
    <source>
        <dbReference type="WBParaSite" id="GPUH_0000319001-mRNA-1"/>
    </source>
</evidence>
<proteinExistence type="predicted"/>
<evidence type="ECO:0000259" key="6">
    <source>
        <dbReference type="PROSITE" id="PS50850"/>
    </source>
</evidence>
<dbReference type="PROSITE" id="PS50850">
    <property type="entry name" value="MFS"/>
    <property type="match status" value="1"/>
</dbReference>
<feature type="domain" description="Major facilitator superfamily (MFS) profile" evidence="6">
    <location>
        <begin position="1"/>
        <end position="247"/>
    </location>
</feature>
<organism evidence="7">
    <name type="scientific">Gongylonema pulchrum</name>
    <dbReference type="NCBI Taxonomy" id="637853"/>
    <lineage>
        <taxon>Eukaryota</taxon>
        <taxon>Metazoa</taxon>
        <taxon>Ecdysozoa</taxon>
        <taxon>Nematoda</taxon>
        <taxon>Chromadorea</taxon>
        <taxon>Rhabditida</taxon>
        <taxon>Spirurina</taxon>
        <taxon>Spiruromorpha</taxon>
        <taxon>Spiruroidea</taxon>
        <taxon>Gongylonematidae</taxon>
        <taxon>Gongylonema</taxon>
    </lineage>
</organism>
<dbReference type="InterPro" id="IPR036259">
    <property type="entry name" value="MFS_trans_sf"/>
</dbReference>
<evidence type="ECO:0000256" key="3">
    <source>
        <dbReference type="ARBA" id="ARBA00022989"/>
    </source>
</evidence>
<keyword evidence="4 5" id="KW-0472">Membrane</keyword>
<reference evidence="7" key="1">
    <citation type="submission" date="2016-06" db="UniProtKB">
        <authorList>
            <consortium name="WormBaseParasite"/>
        </authorList>
    </citation>
    <scope>IDENTIFICATION</scope>
</reference>
<comment type="subcellular location">
    <subcellularLocation>
        <location evidence="1">Membrane</location>
        <topology evidence="1">Multi-pass membrane protein</topology>
    </subcellularLocation>
</comment>
<feature type="transmembrane region" description="Helical" evidence="5">
    <location>
        <begin position="214"/>
        <end position="233"/>
    </location>
</feature>
<dbReference type="Gene3D" id="1.20.1250.20">
    <property type="entry name" value="MFS general substrate transporter like domains"/>
    <property type="match status" value="1"/>
</dbReference>
<dbReference type="InterPro" id="IPR020846">
    <property type="entry name" value="MFS_dom"/>
</dbReference>
<evidence type="ECO:0000256" key="1">
    <source>
        <dbReference type="ARBA" id="ARBA00004141"/>
    </source>
</evidence>
<feature type="transmembrane region" description="Helical" evidence="5">
    <location>
        <begin position="39"/>
        <end position="57"/>
    </location>
</feature>
<dbReference type="GO" id="GO:0015149">
    <property type="term" value="F:hexose transmembrane transporter activity"/>
    <property type="evidence" value="ECO:0007669"/>
    <property type="project" value="TreeGrafter"/>
</dbReference>
<accession>A0A183D394</accession>
<keyword evidence="3 5" id="KW-1133">Transmembrane helix</keyword>
<dbReference type="AlphaFoldDB" id="A0A183D394"/>
<dbReference type="GO" id="GO:0016020">
    <property type="term" value="C:membrane"/>
    <property type="evidence" value="ECO:0007669"/>
    <property type="project" value="UniProtKB-SubCell"/>
</dbReference>
<dbReference type="InterPro" id="IPR005828">
    <property type="entry name" value="MFS_sugar_transport-like"/>
</dbReference>